<evidence type="ECO:0000256" key="4">
    <source>
        <dbReference type="ARBA" id="ARBA00022692"/>
    </source>
</evidence>
<comment type="subcellular location">
    <subcellularLocation>
        <location evidence="1 8">Cell outer membrane</location>
        <topology evidence="1 8">Multi-pass membrane protein</topology>
    </subcellularLocation>
</comment>
<dbReference type="EMBL" id="FNEZ01000002">
    <property type="protein sequence ID" value="SDJ61379.1"/>
    <property type="molecule type" value="Genomic_DNA"/>
</dbReference>
<accession>A0A1G8V5V7</accession>
<dbReference type="SUPFAM" id="SSF56935">
    <property type="entry name" value="Porins"/>
    <property type="match status" value="1"/>
</dbReference>
<evidence type="ECO:0000256" key="6">
    <source>
        <dbReference type="ARBA" id="ARBA00023136"/>
    </source>
</evidence>
<dbReference type="InterPro" id="IPR039426">
    <property type="entry name" value="TonB-dep_rcpt-like"/>
</dbReference>
<evidence type="ECO:0000256" key="8">
    <source>
        <dbReference type="PROSITE-ProRule" id="PRU01360"/>
    </source>
</evidence>
<keyword evidence="11" id="KW-0675">Receptor</keyword>
<dbReference type="Gene3D" id="2.40.170.20">
    <property type="entry name" value="TonB-dependent receptor, beta-barrel domain"/>
    <property type="match status" value="1"/>
</dbReference>
<dbReference type="GO" id="GO:0015344">
    <property type="term" value="F:siderophore uptake transmembrane transporter activity"/>
    <property type="evidence" value="ECO:0007669"/>
    <property type="project" value="TreeGrafter"/>
</dbReference>
<dbReference type="GO" id="GO:0009279">
    <property type="term" value="C:cell outer membrane"/>
    <property type="evidence" value="ECO:0007669"/>
    <property type="project" value="UniProtKB-SubCell"/>
</dbReference>
<evidence type="ECO:0000256" key="2">
    <source>
        <dbReference type="ARBA" id="ARBA00022448"/>
    </source>
</evidence>
<dbReference type="PANTHER" id="PTHR30069:SF29">
    <property type="entry name" value="HEMOGLOBIN AND HEMOGLOBIN-HAPTOGLOBIN-BINDING PROTEIN 1-RELATED"/>
    <property type="match status" value="1"/>
</dbReference>
<dbReference type="Proteomes" id="UP000199580">
    <property type="component" value="Unassembled WGS sequence"/>
</dbReference>
<evidence type="ECO:0000259" key="9">
    <source>
        <dbReference type="Pfam" id="PF07715"/>
    </source>
</evidence>
<keyword evidence="7 8" id="KW-0998">Cell outer membrane</keyword>
<organism evidence="11 12">
    <name type="scientific">Flavobacterium noncentrifugens</name>
    <dbReference type="NCBI Taxonomy" id="1128970"/>
    <lineage>
        <taxon>Bacteria</taxon>
        <taxon>Pseudomonadati</taxon>
        <taxon>Bacteroidota</taxon>
        <taxon>Flavobacteriia</taxon>
        <taxon>Flavobacteriales</taxon>
        <taxon>Flavobacteriaceae</taxon>
        <taxon>Flavobacterium</taxon>
    </lineage>
</organism>
<evidence type="ECO:0000256" key="1">
    <source>
        <dbReference type="ARBA" id="ARBA00004571"/>
    </source>
</evidence>
<dbReference type="GO" id="GO:0044718">
    <property type="term" value="P:siderophore transmembrane transport"/>
    <property type="evidence" value="ECO:0007669"/>
    <property type="project" value="TreeGrafter"/>
</dbReference>
<dbReference type="InterPro" id="IPR036942">
    <property type="entry name" value="Beta-barrel_TonB_sf"/>
</dbReference>
<protein>
    <submittedName>
        <fullName evidence="11">Outer membrane receptor for ferrienterochelin and colicins</fullName>
    </submittedName>
</protein>
<dbReference type="OrthoDB" id="9764669at2"/>
<keyword evidence="6 8" id="KW-0472">Membrane</keyword>
<dbReference type="Pfam" id="PF14905">
    <property type="entry name" value="OMP_b-brl_3"/>
    <property type="match status" value="1"/>
</dbReference>
<gene>
    <name evidence="11" type="ORF">SAMN04487935_1196</name>
</gene>
<keyword evidence="12" id="KW-1185">Reference proteome</keyword>
<dbReference type="InterPro" id="IPR041700">
    <property type="entry name" value="OMP_b-brl_3"/>
</dbReference>
<dbReference type="InterPro" id="IPR037066">
    <property type="entry name" value="Plug_dom_sf"/>
</dbReference>
<evidence type="ECO:0000256" key="7">
    <source>
        <dbReference type="ARBA" id="ARBA00023237"/>
    </source>
</evidence>
<feature type="domain" description="Outer membrane protein beta-barrel" evidence="10">
    <location>
        <begin position="473"/>
        <end position="685"/>
    </location>
</feature>
<evidence type="ECO:0000313" key="12">
    <source>
        <dbReference type="Proteomes" id="UP000199580"/>
    </source>
</evidence>
<dbReference type="PROSITE" id="PS52016">
    <property type="entry name" value="TONB_DEPENDENT_REC_3"/>
    <property type="match status" value="1"/>
</dbReference>
<dbReference type="Pfam" id="PF07715">
    <property type="entry name" value="Plug"/>
    <property type="match status" value="1"/>
</dbReference>
<keyword evidence="2 8" id="KW-0813">Transport</keyword>
<dbReference type="PANTHER" id="PTHR30069">
    <property type="entry name" value="TONB-DEPENDENT OUTER MEMBRANE RECEPTOR"/>
    <property type="match status" value="1"/>
</dbReference>
<keyword evidence="4 8" id="KW-0812">Transmembrane</keyword>
<evidence type="ECO:0000256" key="5">
    <source>
        <dbReference type="ARBA" id="ARBA00022729"/>
    </source>
</evidence>
<proteinExistence type="inferred from homology"/>
<evidence type="ECO:0000256" key="3">
    <source>
        <dbReference type="ARBA" id="ARBA00022452"/>
    </source>
</evidence>
<name>A0A1G8V5V7_9FLAO</name>
<evidence type="ECO:0000259" key="10">
    <source>
        <dbReference type="Pfam" id="PF14905"/>
    </source>
</evidence>
<dbReference type="InterPro" id="IPR012910">
    <property type="entry name" value="Plug_dom"/>
</dbReference>
<keyword evidence="5" id="KW-0732">Signal</keyword>
<dbReference type="Gene3D" id="2.170.130.10">
    <property type="entry name" value="TonB-dependent receptor, plug domain"/>
    <property type="match status" value="1"/>
</dbReference>
<feature type="domain" description="TonB-dependent receptor plug" evidence="9">
    <location>
        <begin position="46"/>
        <end position="151"/>
    </location>
</feature>
<comment type="similarity">
    <text evidence="8">Belongs to the TonB-dependent receptor family.</text>
</comment>
<sequence length="705" mass="79622">MNFNIKYFLFTAFTGICTQAQQDTIPKANRLDEVVITGQFNPQSVKKSVFQVNVITRADIDRQAGNNLADLLNQSLNITVKPSPNGKSGVSMFGLDAEYFKILVDNIPVISDEGLGNNIDLTQMNLDDVQQIEIVEGSMGVEYGANAVSGIINIITKKSSIHKWEITPSIQEESVGGEYNMNDMGRHIQSLKIGHNFNSKFYANAMVTTNDFKGFFNNRKGEKYSENDSLRGYEWRPKNQLTAKSLLSYSLKNHRIFYKFEYFTEDVYNYNVTVTPNDQAATATSFPTANDITYKTKRFFHNLNASGRFADALNYDISLSYQEQKRDAEDNIYDIRRDENIKTERYRYESRKGVYSKGNFSNFLKNETIDFLVGYEVSDISGYASVLATGDNLLRRSENTDNKLGSYDVFAATEINISNKFSLRPGARALFSSMFDTQAAVSLSARYDLGRGYELRAVVGTAPKLPSYDELYTYLKDVNHDVQGNLNLKPEQGKSIFLHLNKTFIAENKMQFRTKFTAFYMDVANRIELVIVNSTPLQLQFNNVDIYRTFGTSITSSMDYDNLTISGGFTFSGVSKVIDATAADANDDYLYGVQLNSNVSYRIPKWKTVFSAFLKYNGPEYQFVTLSDNTIVKGKQNDFTFFDATIRKTFAKDRFEVTAGARNLFNVIAVNTTASGAGTHTAASTNQLLGYGRSYFLKLLYHFNF</sequence>
<dbReference type="AlphaFoldDB" id="A0A1G8V5V7"/>
<dbReference type="RefSeq" id="WP_091392770.1">
    <property type="nucleotide sequence ID" value="NZ_BKAI01000003.1"/>
</dbReference>
<keyword evidence="3 8" id="KW-1134">Transmembrane beta strand</keyword>
<evidence type="ECO:0000313" key="11">
    <source>
        <dbReference type="EMBL" id="SDJ61379.1"/>
    </source>
</evidence>
<reference evidence="11 12" key="1">
    <citation type="submission" date="2016-10" db="EMBL/GenBank/DDBJ databases">
        <authorList>
            <person name="de Groot N.N."/>
        </authorList>
    </citation>
    <scope>NUCLEOTIDE SEQUENCE [LARGE SCALE GENOMIC DNA]</scope>
    <source>
        <strain evidence="11 12">CGMCC 1.10076</strain>
    </source>
</reference>
<dbReference type="STRING" id="1128970.SAMN04487935_1196"/>